<dbReference type="GO" id="GO:0003700">
    <property type="term" value="F:DNA-binding transcription factor activity"/>
    <property type="evidence" value="ECO:0007669"/>
    <property type="project" value="TreeGrafter"/>
</dbReference>
<dbReference type="PROSITE" id="PS50943">
    <property type="entry name" value="HTH_CROC1"/>
    <property type="match status" value="1"/>
</dbReference>
<gene>
    <name evidence="3" type="ORF">H8E80_00720</name>
</gene>
<evidence type="ECO:0000259" key="2">
    <source>
        <dbReference type="PROSITE" id="PS50943"/>
    </source>
</evidence>
<feature type="domain" description="HTH cro/C1-type" evidence="2">
    <location>
        <begin position="12"/>
        <end position="66"/>
    </location>
</feature>
<dbReference type="EMBL" id="JACNLL010000010">
    <property type="protein sequence ID" value="MBC8198558.1"/>
    <property type="molecule type" value="Genomic_DNA"/>
</dbReference>
<dbReference type="InterPro" id="IPR010982">
    <property type="entry name" value="Lambda_DNA-bd_dom_sf"/>
</dbReference>
<keyword evidence="1" id="KW-0238">DNA-binding</keyword>
<dbReference type="AlphaFoldDB" id="A0A8J6N4S1"/>
<dbReference type="PANTHER" id="PTHR46797:SF1">
    <property type="entry name" value="METHYLPHOSPHONATE SYNTHASE"/>
    <property type="match status" value="1"/>
</dbReference>
<dbReference type="GO" id="GO:0005829">
    <property type="term" value="C:cytosol"/>
    <property type="evidence" value="ECO:0007669"/>
    <property type="project" value="TreeGrafter"/>
</dbReference>
<organism evidence="3 4">
    <name type="scientific">Candidatus Desulfaltia bathyphila</name>
    <dbReference type="NCBI Taxonomy" id="2841697"/>
    <lineage>
        <taxon>Bacteria</taxon>
        <taxon>Pseudomonadati</taxon>
        <taxon>Thermodesulfobacteriota</taxon>
        <taxon>Desulfobacteria</taxon>
        <taxon>Desulfobacterales</taxon>
        <taxon>Desulfobacterales incertae sedis</taxon>
        <taxon>Candidatus Desulfaltia</taxon>
    </lineage>
</organism>
<dbReference type="InterPro" id="IPR001387">
    <property type="entry name" value="Cro/C1-type_HTH"/>
</dbReference>
<dbReference type="Proteomes" id="UP000603545">
    <property type="component" value="Unassembled WGS sequence"/>
</dbReference>
<name>A0A8J6N4S1_9BACT</name>
<sequence>MKEIKGLFGKRIKELRKNLGLSQEKLAEKAEISSRYLSRVEMGQHFPSIDTLVKLANALNVELKDFFEFAHETPNARELKETLDGLLKEADEDKLRLLVKVVRAVVR</sequence>
<dbReference type="Gene3D" id="1.10.260.40">
    <property type="entry name" value="lambda repressor-like DNA-binding domains"/>
    <property type="match status" value="1"/>
</dbReference>
<evidence type="ECO:0000313" key="3">
    <source>
        <dbReference type="EMBL" id="MBC8198558.1"/>
    </source>
</evidence>
<dbReference type="InterPro" id="IPR050807">
    <property type="entry name" value="TransReg_Diox_bact_type"/>
</dbReference>
<dbReference type="Pfam" id="PF01381">
    <property type="entry name" value="HTH_3"/>
    <property type="match status" value="1"/>
</dbReference>
<accession>A0A8J6N4S1</accession>
<dbReference type="SUPFAM" id="SSF47413">
    <property type="entry name" value="lambda repressor-like DNA-binding domains"/>
    <property type="match status" value="1"/>
</dbReference>
<dbReference type="PANTHER" id="PTHR46797">
    <property type="entry name" value="HTH-TYPE TRANSCRIPTIONAL REGULATOR"/>
    <property type="match status" value="1"/>
</dbReference>
<dbReference type="SMART" id="SM00530">
    <property type="entry name" value="HTH_XRE"/>
    <property type="match status" value="1"/>
</dbReference>
<protein>
    <submittedName>
        <fullName evidence="3">Helix-turn-helix transcriptional regulator</fullName>
    </submittedName>
</protein>
<reference evidence="3 4" key="1">
    <citation type="submission" date="2020-08" db="EMBL/GenBank/DDBJ databases">
        <title>Bridging the membrane lipid divide: bacteria of the FCB group superphylum have the potential to synthesize archaeal ether lipids.</title>
        <authorList>
            <person name="Villanueva L."/>
            <person name="Von Meijenfeldt F.A.B."/>
            <person name="Westbye A.B."/>
            <person name="Yadav S."/>
            <person name="Hopmans E.C."/>
            <person name="Dutilh B.E."/>
            <person name="Sinninghe Damste J.S."/>
        </authorList>
    </citation>
    <scope>NUCLEOTIDE SEQUENCE [LARGE SCALE GENOMIC DNA]</scope>
    <source>
        <strain evidence="3">NIOZ-UU82</strain>
    </source>
</reference>
<evidence type="ECO:0000313" key="4">
    <source>
        <dbReference type="Proteomes" id="UP000603545"/>
    </source>
</evidence>
<evidence type="ECO:0000256" key="1">
    <source>
        <dbReference type="ARBA" id="ARBA00023125"/>
    </source>
</evidence>
<comment type="caution">
    <text evidence="3">The sequence shown here is derived from an EMBL/GenBank/DDBJ whole genome shotgun (WGS) entry which is preliminary data.</text>
</comment>
<dbReference type="GO" id="GO:0003677">
    <property type="term" value="F:DNA binding"/>
    <property type="evidence" value="ECO:0007669"/>
    <property type="project" value="UniProtKB-KW"/>
</dbReference>
<proteinExistence type="predicted"/>
<dbReference type="CDD" id="cd00093">
    <property type="entry name" value="HTH_XRE"/>
    <property type="match status" value="1"/>
</dbReference>